<evidence type="ECO:0000313" key="2">
    <source>
        <dbReference type="Proteomes" id="UP001596957"/>
    </source>
</evidence>
<evidence type="ECO:0000313" key="1">
    <source>
        <dbReference type="EMBL" id="MFD0289702.1"/>
    </source>
</evidence>
<keyword evidence="2" id="KW-1185">Reference proteome</keyword>
<dbReference type="InterPro" id="IPR046203">
    <property type="entry name" value="DUF6236"/>
</dbReference>
<accession>A0ABW2W4I7</accession>
<dbReference type="EMBL" id="JBHTEC010000011">
    <property type="protein sequence ID" value="MFD0289702.1"/>
    <property type="molecule type" value="Genomic_DNA"/>
</dbReference>
<dbReference type="Pfam" id="PF19749">
    <property type="entry name" value="DUF6236"/>
    <property type="match status" value="1"/>
</dbReference>
<dbReference type="RefSeq" id="WP_381302028.1">
    <property type="nucleotide sequence ID" value="NZ_JBHTEC010000011.1"/>
</dbReference>
<organism evidence="1 2">
    <name type="scientific">Streptomyces lutosisoli</name>
    <dbReference type="NCBI Taxonomy" id="2665721"/>
    <lineage>
        <taxon>Bacteria</taxon>
        <taxon>Bacillati</taxon>
        <taxon>Actinomycetota</taxon>
        <taxon>Actinomycetes</taxon>
        <taxon>Kitasatosporales</taxon>
        <taxon>Streptomycetaceae</taxon>
        <taxon>Streptomyces</taxon>
    </lineage>
</organism>
<protein>
    <submittedName>
        <fullName evidence="1">DUF6236 family protein</fullName>
    </submittedName>
</protein>
<reference evidence="2" key="1">
    <citation type="journal article" date="2019" name="Int. J. Syst. Evol. Microbiol.">
        <title>The Global Catalogue of Microorganisms (GCM) 10K type strain sequencing project: providing services to taxonomists for standard genome sequencing and annotation.</title>
        <authorList>
            <consortium name="The Broad Institute Genomics Platform"/>
            <consortium name="The Broad Institute Genome Sequencing Center for Infectious Disease"/>
            <person name="Wu L."/>
            <person name="Ma J."/>
        </authorList>
    </citation>
    <scope>NUCLEOTIDE SEQUENCE [LARGE SCALE GENOMIC DNA]</scope>
    <source>
        <strain evidence="2">CGMCC 4.7198</strain>
    </source>
</reference>
<gene>
    <name evidence="1" type="ORF">ACFQZP_50615</name>
</gene>
<name>A0ABW2W4I7_9ACTN</name>
<dbReference type="Proteomes" id="UP001596957">
    <property type="component" value="Unassembled WGS sequence"/>
</dbReference>
<sequence length="481" mass="52203">MSGGKMSGADLARIQRRQAAVTEAAALRRARAERAGRLSHETGPRRWAGRRKLRHGLYTHRWGMACCSRSACITRISICGMISGSRRQHCTGPSSLASCRTTIPSPTRTQCALADELDFIVQVEPTRTANAVAPMFLEVLERQAPELRELYRLPVVAAFSDHAEIAPPDREVDAEPRPPSFPASRRTFQDTGLDSAAVPSRAAGLYWDEVSSELRTALFAAELAVPSRRSRFSQVNPRPWVAMHTALAWVYKCVFVEELARQGRFAPTTDQPAAHLASDGWDMDRIAAALLDPAPVPVTVQNPTGAVGMLAIRIVVPEDLTDVPVRKIVELRRRHRSEFEAFSAAITETVAILRAELADVTLPEARDRYVQMEVERRFALPLKDLRGAMKGLGVETAFSAANLKFELPAASTVAGGALAGEPVIGAALGAAFAVGGLRRAANQQRQALLAASPAAYLLSVERGLEPSSLLRRITGGGLRRT</sequence>
<comment type="caution">
    <text evidence="1">The sequence shown here is derived from an EMBL/GenBank/DDBJ whole genome shotgun (WGS) entry which is preliminary data.</text>
</comment>
<proteinExistence type="predicted"/>